<name>A0A212D100_CEREH</name>
<proteinExistence type="predicted"/>
<reference evidence="1 2" key="1">
    <citation type="journal article" date="2018" name="Mol. Genet. Genomics">
        <title>The red deer Cervus elaphus genome CerEla1.0: sequencing, annotating, genes, and chromosomes.</title>
        <authorList>
            <person name="Bana N.A."/>
            <person name="Nyiri A."/>
            <person name="Nagy J."/>
            <person name="Frank K."/>
            <person name="Nagy T."/>
            <person name="Steger V."/>
            <person name="Schiller M."/>
            <person name="Lakatos P."/>
            <person name="Sugar L."/>
            <person name="Horn P."/>
            <person name="Barta E."/>
            <person name="Orosz L."/>
        </authorList>
    </citation>
    <scope>NUCLEOTIDE SEQUENCE [LARGE SCALE GENOMIC DNA]</scope>
    <source>
        <strain evidence="1">Hungarian</strain>
    </source>
</reference>
<dbReference type="Proteomes" id="UP000242450">
    <property type="component" value="Chromosome 9"/>
</dbReference>
<organism evidence="1 2">
    <name type="scientific">Cervus elaphus hippelaphus</name>
    <name type="common">European red deer</name>
    <dbReference type="NCBI Taxonomy" id="46360"/>
    <lineage>
        <taxon>Eukaryota</taxon>
        <taxon>Metazoa</taxon>
        <taxon>Chordata</taxon>
        <taxon>Craniata</taxon>
        <taxon>Vertebrata</taxon>
        <taxon>Euteleostomi</taxon>
        <taxon>Mammalia</taxon>
        <taxon>Eutheria</taxon>
        <taxon>Laurasiatheria</taxon>
        <taxon>Artiodactyla</taxon>
        <taxon>Ruminantia</taxon>
        <taxon>Pecora</taxon>
        <taxon>Cervidae</taxon>
        <taxon>Cervinae</taxon>
        <taxon>Cervus</taxon>
    </lineage>
</organism>
<evidence type="ECO:0000313" key="2">
    <source>
        <dbReference type="Proteomes" id="UP000242450"/>
    </source>
</evidence>
<feature type="non-terminal residue" evidence="1">
    <location>
        <position position="199"/>
    </location>
</feature>
<dbReference type="EMBL" id="MKHE01000009">
    <property type="protein sequence ID" value="OWK11902.1"/>
    <property type="molecule type" value="Genomic_DNA"/>
</dbReference>
<sequence>MEKEVQGTGRPMSAVPISRWSRTLWPLCQGQIFYESCKETYQKQELPLWYGDCYEKFLDILIVLLMGSLGLTMNQDSQVILILRRVRLTYQGLETRRVTGPPANCFRPGPPPLRVFPFAPGDLPKPRRRLRSLQASPSHGHLSNVSLISQVLSLIQRSLSQLLPSPSSPARARLLSSPSSSPDFAFMGNRRLSAIDNGS</sequence>
<gene>
    <name evidence="1" type="ORF">Celaphus_00003404</name>
</gene>
<protein>
    <submittedName>
        <fullName evidence="1">Uncharacterized protein</fullName>
    </submittedName>
</protein>
<keyword evidence="2" id="KW-1185">Reference proteome</keyword>
<evidence type="ECO:0000313" key="1">
    <source>
        <dbReference type="EMBL" id="OWK11902.1"/>
    </source>
</evidence>
<dbReference type="AlphaFoldDB" id="A0A212D100"/>
<accession>A0A212D100</accession>
<dbReference type="OrthoDB" id="3565419at2759"/>
<comment type="caution">
    <text evidence="1">The sequence shown here is derived from an EMBL/GenBank/DDBJ whole genome shotgun (WGS) entry which is preliminary data.</text>
</comment>